<proteinExistence type="evidence at transcript level"/>
<dbReference type="GO" id="GO:0004385">
    <property type="term" value="F:GMP kinase activity"/>
    <property type="evidence" value="ECO:0007669"/>
    <property type="project" value="UniProtKB-EC"/>
</dbReference>
<gene>
    <name evidence="8" type="primary">KGUA</name>
</gene>
<evidence type="ECO:0000256" key="3">
    <source>
        <dbReference type="ARBA" id="ARBA00022679"/>
    </source>
</evidence>
<dbReference type="GO" id="GO:0005524">
    <property type="term" value="F:ATP binding"/>
    <property type="evidence" value="ECO:0007669"/>
    <property type="project" value="UniProtKB-KW"/>
</dbReference>
<evidence type="ECO:0000256" key="6">
    <source>
        <dbReference type="ARBA" id="ARBA00022840"/>
    </source>
</evidence>
<evidence type="ECO:0000256" key="5">
    <source>
        <dbReference type="ARBA" id="ARBA00022777"/>
    </source>
</evidence>
<dbReference type="EMBL" id="BT121937">
    <property type="protein sequence ID" value="ADD38867.1"/>
    <property type="molecule type" value="mRNA"/>
</dbReference>
<dbReference type="SUPFAM" id="SSF52540">
    <property type="entry name" value="P-loop containing nucleoside triphosphate hydrolases"/>
    <property type="match status" value="1"/>
</dbReference>
<protein>
    <recommendedName>
        <fullName evidence="2">guanylate kinase</fullName>
        <ecNumber evidence="2">2.7.4.8</ecNumber>
    </recommendedName>
</protein>
<dbReference type="InterPro" id="IPR008145">
    <property type="entry name" value="GK/Ca_channel_bsu"/>
</dbReference>
<accession>D3PJY1</accession>
<dbReference type="InterPro" id="IPR008144">
    <property type="entry name" value="Guanylate_kin-like_dom"/>
</dbReference>
<evidence type="ECO:0000259" key="7">
    <source>
        <dbReference type="PROSITE" id="PS50052"/>
    </source>
</evidence>
<evidence type="ECO:0000256" key="2">
    <source>
        <dbReference type="ARBA" id="ARBA00012961"/>
    </source>
</evidence>
<feature type="domain" description="Guanylate kinase-like" evidence="7">
    <location>
        <begin position="2"/>
        <end position="189"/>
    </location>
</feature>
<dbReference type="OrthoDB" id="6334211at2759"/>
<dbReference type="CDD" id="cd00071">
    <property type="entry name" value="GMPK"/>
    <property type="match status" value="1"/>
</dbReference>
<keyword evidence="4" id="KW-0547">Nucleotide-binding</keyword>
<dbReference type="PROSITE" id="PS50052">
    <property type="entry name" value="GUANYLATE_KINASE_2"/>
    <property type="match status" value="1"/>
</dbReference>
<dbReference type="FunFam" id="3.40.50.300:FF:000776">
    <property type="entry name" value="Guanylate kinase 2"/>
    <property type="match status" value="1"/>
</dbReference>
<organism evidence="8">
    <name type="scientific">Lepeophtheirus salmonis</name>
    <name type="common">Salmon louse</name>
    <name type="synonym">Caligus salmonis</name>
    <dbReference type="NCBI Taxonomy" id="72036"/>
    <lineage>
        <taxon>Eukaryota</taxon>
        <taxon>Metazoa</taxon>
        <taxon>Ecdysozoa</taxon>
        <taxon>Arthropoda</taxon>
        <taxon>Crustacea</taxon>
        <taxon>Multicrustacea</taxon>
        <taxon>Hexanauplia</taxon>
        <taxon>Copepoda</taxon>
        <taxon>Siphonostomatoida</taxon>
        <taxon>Caligidae</taxon>
        <taxon>Lepeophtheirus</taxon>
    </lineage>
</organism>
<sequence length="193" mass="21952">MIRPLVITGPSGVGKSTLLNALLSKHSNKFSFSVSHTTRQRREGEKDGLHYYFIDKDNFKLKISNKYFLEHAEFANNFYGTSEEEVKKIIDSGKICVLDVEVNGVKSIFDYKPSLNAKYIFVAPPSTELLEERLRGRGTESESKIQARLNTAKEAMDFAYEGKGKDIYDLILVNDDLQKCVLKLEEFLKEDLA</sequence>
<dbReference type="NCBIfam" id="TIGR03263">
    <property type="entry name" value="guanyl_kin"/>
    <property type="match status" value="1"/>
</dbReference>
<dbReference type="PANTHER" id="PTHR23117:SF13">
    <property type="entry name" value="GUANYLATE KINASE"/>
    <property type="match status" value="1"/>
</dbReference>
<dbReference type="Pfam" id="PF00625">
    <property type="entry name" value="Guanylate_kin"/>
    <property type="match status" value="1"/>
</dbReference>
<dbReference type="GO" id="GO:0005829">
    <property type="term" value="C:cytosol"/>
    <property type="evidence" value="ECO:0007669"/>
    <property type="project" value="TreeGrafter"/>
</dbReference>
<dbReference type="SMART" id="SM00072">
    <property type="entry name" value="GuKc"/>
    <property type="match status" value="1"/>
</dbReference>
<keyword evidence="3" id="KW-0808">Transferase</keyword>
<dbReference type="EC" id="2.7.4.8" evidence="2"/>
<dbReference type="InterPro" id="IPR020590">
    <property type="entry name" value="Guanylate_kinase_CS"/>
</dbReference>
<dbReference type="Gene3D" id="3.30.63.10">
    <property type="entry name" value="Guanylate Kinase phosphate binding domain"/>
    <property type="match status" value="1"/>
</dbReference>
<keyword evidence="6" id="KW-0067">ATP-binding</keyword>
<dbReference type="AlphaFoldDB" id="D3PJY1"/>
<name>D3PJY1_LEPSM</name>
<dbReference type="Gene3D" id="3.40.50.300">
    <property type="entry name" value="P-loop containing nucleotide triphosphate hydrolases"/>
    <property type="match status" value="1"/>
</dbReference>
<keyword evidence="5 8" id="KW-0418">Kinase</keyword>
<comment type="similarity">
    <text evidence="1">Belongs to the guanylate kinase family.</text>
</comment>
<evidence type="ECO:0000313" key="8">
    <source>
        <dbReference type="EMBL" id="ADD38867.1"/>
    </source>
</evidence>
<dbReference type="PROSITE" id="PS00856">
    <property type="entry name" value="GUANYLATE_KINASE_1"/>
    <property type="match status" value="1"/>
</dbReference>
<dbReference type="PANTHER" id="PTHR23117">
    <property type="entry name" value="GUANYLATE KINASE-RELATED"/>
    <property type="match status" value="1"/>
</dbReference>
<dbReference type="FunFam" id="3.30.63.10:FF:000002">
    <property type="entry name" value="Guanylate kinase 1"/>
    <property type="match status" value="1"/>
</dbReference>
<evidence type="ECO:0000256" key="4">
    <source>
        <dbReference type="ARBA" id="ARBA00022741"/>
    </source>
</evidence>
<reference evidence="8" key="1">
    <citation type="submission" date="2010-03" db="EMBL/GenBank/DDBJ databases">
        <title>Atlantic Lepeophtheirus salmonis ESTs and full-length cDNAs.</title>
        <authorList>
            <person name="Yasuike M."/>
            <person name="von Schalburg K."/>
            <person name="Cooper G."/>
            <person name="Leong J."/>
            <person name="Nilsen F."/>
            <person name="Jones S.R.M."/>
            <person name="Koop B.F."/>
        </authorList>
    </citation>
    <scope>NUCLEOTIDE SEQUENCE</scope>
    <source>
        <strain evidence="8">Atlantic form</strain>
        <tissue evidence="8">Mixed tissue</tissue>
    </source>
</reference>
<evidence type="ECO:0000256" key="1">
    <source>
        <dbReference type="ARBA" id="ARBA00005790"/>
    </source>
</evidence>
<dbReference type="InterPro" id="IPR027417">
    <property type="entry name" value="P-loop_NTPase"/>
</dbReference>
<dbReference type="InterPro" id="IPR017665">
    <property type="entry name" value="Guanylate_kinase"/>
</dbReference>